<dbReference type="SUPFAM" id="SSF48403">
    <property type="entry name" value="Ankyrin repeat"/>
    <property type="match status" value="1"/>
</dbReference>
<accession>A0ABR4JGD7</accession>
<evidence type="ECO:0000313" key="5">
    <source>
        <dbReference type="EMBL" id="KAL2839104.1"/>
    </source>
</evidence>
<gene>
    <name evidence="5" type="ORF">BJY01DRAFT_250644</name>
</gene>
<keyword evidence="6" id="KW-1185">Reference proteome</keyword>
<dbReference type="Proteomes" id="UP001610446">
    <property type="component" value="Unassembled WGS sequence"/>
</dbReference>
<sequence length="290" mass="31450">MAHTPPSSPHSPRRHLEVDVVTNKTILHELARKGLAPLINRVLSRNIVDADTKCRAGRTPLAVACSYGQLPIVKLLLSRDDVDPNAPDFREMTPIFQAVAAGHADVILSLMLDAGVLLNANDIGLRTPLTRAVLDRRVEVVEQSSSLSTAPSSPPSSSSSLSSPPQPLQLQQPPRRTASELALNDPDDESHTPLLWAAVQGYKEAVEALLRRPDIDVNQGFGYWTALQLACMRREVGILEALLRREDLDVNRVEGNSDPPLQCLLNLGGLEDLVEVLVKRGRGVSDSGDG</sequence>
<name>A0ABR4JGD7_9EURO</name>
<evidence type="ECO:0000256" key="3">
    <source>
        <dbReference type="PROSITE-ProRule" id="PRU00023"/>
    </source>
</evidence>
<dbReference type="PANTHER" id="PTHR24198:SF165">
    <property type="entry name" value="ANKYRIN REPEAT-CONTAINING PROTEIN-RELATED"/>
    <property type="match status" value="1"/>
</dbReference>
<evidence type="ECO:0000313" key="6">
    <source>
        <dbReference type="Proteomes" id="UP001610446"/>
    </source>
</evidence>
<keyword evidence="2 3" id="KW-0040">ANK repeat</keyword>
<dbReference type="InterPro" id="IPR036770">
    <property type="entry name" value="Ankyrin_rpt-contain_sf"/>
</dbReference>
<keyword evidence="1" id="KW-0677">Repeat</keyword>
<evidence type="ECO:0000256" key="1">
    <source>
        <dbReference type="ARBA" id="ARBA00022737"/>
    </source>
</evidence>
<dbReference type="Pfam" id="PF12796">
    <property type="entry name" value="Ank_2"/>
    <property type="match status" value="2"/>
</dbReference>
<protein>
    <submittedName>
        <fullName evidence="5">Ankyrin repeat-containing domain protein</fullName>
    </submittedName>
</protein>
<dbReference type="SMART" id="SM00248">
    <property type="entry name" value="ANK"/>
    <property type="match status" value="6"/>
</dbReference>
<feature type="repeat" description="ANK" evidence="3">
    <location>
        <begin position="90"/>
        <end position="123"/>
    </location>
</feature>
<proteinExistence type="predicted"/>
<reference evidence="5 6" key="1">
    <citation type="submission" date="2024-07" db="EMBL/GenBank/DDBJ databases">
        <title>Section-level genome sequencing and comparative genomics of Aspergillus sections Usti and Cavernicolus.</title>
        <authorList>
            <consortium name="Lawrence Berkeley National Laboratory"/>
            <person name="Nybo J.L."/>
            <person name="Vesth T.C."/>
            <person name="Theobald S."/>
            <person name="Frisvad J.C."/>
            <person name="Larsen T.O."/>
            <person name="Kjaerboelling I."/>
            <person name="Rothschild-Mancinelli K."/>
            <person name="Lyhne E.K."/>
            <person name="Kogle M.E."/>
            <person name="Barry K."/>
            <person name="Clum A."/>
            <person name="Na H."/>
            <person name="Ledsgaard L."/>
            <person name="Lin J."/>
            <person name="Lipzen A."/>
            <person name="Kuo A."/>
            <person name="Riley R."/>
            <person name="Mondo S."/>
            <person name="Labutti K."/>
            <person name="Haridas S."/>
            <person name="Pangalinan J."/>
            <person name="Salamov A.A."/>
            <person name="Simmons B.A."/>
            <person name="Magnuson J.K."/>
            <person name="Chen J."/>
            <person name="Drula E."/>
            <person name="Henrissat B."/>
            <person name="Wiebenga A."/>
            <person name="Lubbers R.J."/>
            <person name="Gomes A.C."/>
            <person name="Makela M.R."/>
            <person name="Stajich J."/>
            <person name="Grigoriev I.V."/>
            <person name="Mortensen U.H."/>
            <person name="De Vries R.P."/>
            <person name="Baker S.E."/>
            <person name="Andersen M.R."/>
        </authorList>
    </citation>
    <scope>NUCLEOTIDE SEQUENCE [LARGE SCALE GENOMIC DNA]</scope>
    <source>
        <strain evidence="5 6">CBS 123904</strain>
    </source>
</reference>
<dbReference type="InterPro" id="IPR002110">
    <property type="entry name" value="Ankyrin_rpt"/>
</dbReference>
<comment type="caution">
    <text evidence="5">The sequence shown here is derived from an EMBL/GenBank/DDBJ whole genome shotgun (WGS) entry which is preliminary data.</text>
</comment>
<dbReference type="PROSITE" id="PS50297">
    <property type="entry name" value="ANK_REP_REGION"/>
    <property type="match status" value="1"/>
</dbReference>
<feature type="repeat" description="ANK" evidence="3">
    <location>
        <begin position="56"/>
        <end position="79"/>
    </location>
</feature>
<feature type="region of interest" description="Disordered" evidence="4">
    <location>
        <begin position="144"/>
        <end position="188"/>
    </location>
</feature>
<dbReference type="PANTHER" id="PTHR24198">
    <property type="entry name" value="ANKYRIN REPEAT AND PROTEIN KINASE DOMAIN-CONTAINING PROTEIN"/>
    <property type="match status" value="1"/>
</dbReference>
<evidence type="ECO:0000256" key="4">
    <source>
        <dbReference type="SAM" id="MobiDB-lite"/>
    </source>
</evidence>
<evidence type="ECO:0000256" key="2">
    <source>
        <dbReference type="ARBA" id="ARBA00023043"/>
    </source>
</evidence>
<dbReference type="Gene3D" id="1.25.40.20">
    <property type="entry name" value="Ankyrin repeat-containing domain"/>
    <property type="match status" value="2"/>
</dbReference>
<dbReference type="EMBL" id="JBFXLU010000137">
    <property type="protein sequence ID" value="KAL2839104.1"/>
    <property type="molecule type" value="Genomic_DNA"/>
</dbReference>
<dbReference type="PROSITE" id="PS50088">
    <property type="entry name" value="ANK_REPEAT"/>
    <property type="match status" value="2"/>
</dbReference>
<organism evidence="5 6">
    <name type="scientific">Aspergillus pseudoustus</name>
    <dbReference type="NCBI Taxonomy" id="1810923"/>
    <lineage>
        <taxon>Eukaryota</taxon>
        <taxon>Fungi</taxon>
        <taxon>Dikarya</taxon>
        <taxon>Ascomycota</taxon>
        <taxon>Pezizomycotina</taxon>
        <taxon>Eurotiomycetes</taxon>
        <taxon>Eurotiomycetidae</taxon>
        <taxon>Eurotiales</taxon>
        <taxon>Aspergillaceae</taxon>
        <taxon>Aspergillus</taxon>
        <taxon>Aspergillus subgen. Nidulantes</taxon>
    </lineage>
</organism>
<feature type="compositionally biased region" description="Low complexity" evidence="4">
    <location>
        <begin position="144"/>
        <end position="174"/>
    </location>
</feature>